<feature type="compositionally biased region" description="Polar residues" evidence="1">
    <location>
        <begin position="90"/>
        <end position="110"/>
    </location>
</feature>
<feature type="region of interest" description="Disordered" evidence="1">
    <location>
        <begin position="88"/>
        <end position="110"/>
    </location>
</feature>
<dbReference type="EMBL" id="JAACNO010002787">
    <property type="protein sequence ID" value="KAF4130841.1"/>
    <property type="molecule type" value="Genomic_DNA"/>
</dbReference>
<evidence type="ECO:0000313" key="2">
    <source>
        <dbReference type="EMBL" id="KAF4130841.1"/>
    </source>
</evidence>
<name>A0A8S9TQF2_PHYIN</name>
<gene>
    <name evidence="2" type="ORF">GN958_ATG19970</name>
</gene>
<proteinExistence type="predicted"/>
<dbReference type="AlphaFoldDB" id="A0A8S9TQF2"/>
<reference evidence="2" key="1">
    <citation type="submission" date="2020-03" db="EMBL/GenBank/DDBJ databases">
        <title>Hybrid Assembly of Korean Phytophthora infestans isolates.</title>
        <authorList>
            <person name="Prokchorchik M."/>
            <person name="Lee Y."/>
            <person name="Seo J."/>
            <person name="Cho J.-H."/>
            <person name="Park Y.-E."/>
            <person name="Jang D.-C."/>
            <person name="Im J.-S."/>
            <person name="Choi J.-G."/>
            <person name="Park H.-J."/>
            <person name="Lee G.-B."/>
            <person name="Lee Y.-G."/>
            <person name="Hong S.-Y."/>
            <person name="Cho K."/>
            <person name="Sohn K.H."/>
        </authorList>
    </citation>
    <scope>NUCLEOTIDE SEQUENCE</scope>
    <source>
        <strain evidence="2">KR_2_A2</strain>
    </source>
</reference>
<dbReference type="Proteomes" id="UP000704712">
    <property type="component" value="Unassembled WGS sequence"/>
</dbReference>
<comment type="caution">
    <text evidence="2">The sequence shown here is derived from an EMBL/GenBank/DDBJ whole genome shotgun (WGS) entry which is preliminary data.</text>
</comment>
<accession>A0A8S9TQF2</accession>
<protein>
    <submittedName>
        <fullName evidence="2">Uncharacterized protein</fullName>
    </submittedName>
</protein>
<sequence length="110" mass="12095">MQNLAHLAMVMVQERREAQSKVARAMAASSQIVPARQNGGQLTNNAGSSDLVPLSSYSETSMVVQGRERPKEDPVLKEQMIQLLHKASQVRDQVNQQTHKQQAGLQSSAE</sequence>
<evidence type="ECO:0000313" key="3">
    <source>
        <dbReference type="Proteomes" id="UP000704712"/>
    </source>
</evidence>
<organism evidence="2 3">
    <name type="scientific">Phytophthora infestans</name>
    <name type="common">Potato late blight agent</name>
    <name type="synonym">Botrytis infestans</name>
    <dbReference type="NCBI Taxonomy" id="4787"/>
    <lineage>
        <taxon>Eukaryota</taxon>
        <taxon>Sar</taxon>
        <taxon>Stramenopiles</taxon>
        <taxon>Oomycota</taxon>
        <taxon>Peronosporomycetes</taxon>
        <taxon>Peronosporales</taxon>
        <taxon>Peronosporaceae</taxon>
        <taxon>Phytophthora</taxon>
    </lineage>
</organism>
<evidence type="ECO:0000256" key="1">
    <source>
        <dbReference type="SAM" id="MobiDB-lite"/>
    </source>
</evidence>